<sequence length="280" mass="30833">MFDGKIAFIGAGAIAEALVAGLLKSEFVESEQIVVSNREDLGRLNHLHLNYGVLTTTNKELAITGANIVILAVKPKDLTVTIDDCKNFLHEEQVIVSLAAGVSIQTIRNLIGKDNLNIVRAMPTTSSFVLKSATALSFDHEVAFEKAQLVEQLFKQVGITAKVEEEELHAMTGLFGSGPAYIYYIVEQFERAAMSLGVHRDIAKPFIQQTLVGAVSMLQETNNSPLTLRKKVTSPNGTTQAGISILEDNEVSNSFQRCFLRATERSEEIEIEYKKWMKST</sequence>
<evidence type="ECO:0000256" key="1">
    <source>
        <dbReference type="ARBA" id="ARBA00005525"/>
    </source>
</evidence>
<dbReference type="InterPro" id="IPR008927">
    <property type="entry name" value="6-PGluconate_DH-like_C_sf"/>
</dbReference>
<evidence type="ECO:0000256" key="2">
    <source>
        <dbReference type="ARBA" id="ARBA00022650"/>
    </source>
</evidence>
<organism evidence="12 13">
    <name type="scientific">Gottfriedia endophytica</name>
    <dbReference type="NCBI Taxonomy" id="2820819"/>
    <lineage>
        <taxon>Bacteria</taxon>
        <taxon>Bacillati</taxon>
        <taxon>Bacillota</taxon>
        <taxon>Bacilli</taxon>
        <taxon>Bacillales</taxon>
        <taxon>Bacillaceae</taxon>
        <taxon>Gottfriedia</taxon>
    </lineage>
</organism>
<comment type="similarity">
    <text evidence="1 6 9">Belongs to the pyrroline-5-carboxylate reductase family.</text>
</comment>
<evidence type="ECO:0000259" key="11">
    <source>
        <dbReference type="Pfam" id="PF14748"/>
    </source>
</evidence>
<dbReference type="InterPro" id="IPR000304">
    <property type="entry name" value="Pyrroline-COOH_reductase"/>
</dbReference>
<accession>A0A940SJL2</accession>
<protein>
    <recommendedName>
        <fullName evidence="6 7">Pyrroline-5-carboxylate reductase</fullName>
        <shortName evidence="6">P5C reductase</shortName>
        <shortName evidence="6">P5CR</shortName>
        <ecNumber evidence="6 7">1.5.1.2</ecNumber>
    </recommendedName>
    <alternativeName>
        <fullName evidence="6">PCA reductase</fullName>
    </alternativeName>
</protein>
<reference evidence="12" key="1">
    <citation type="submission" date="2021-04" db="EMBL/GenBank/DDBJ databases">
        <title>Genome seq and assembly of Bacillus sp.</title>
        <authorList>
            <person name="Chhetri G."/>
        </authorList>
    </citation>
    <scope>NUCLEOTIDE SEQUENCE</scope>
    <source>
        <strain evidence="12">RG28</strain>
    </source>
</reference>
<comment type="catalytic activity">
    <reaction evidence="6 9">
        <text>L-proline + NADP(+) = (S)-1-pyrroline-5-carboxylate + NADPH + 2 H(+)</text>
        <dbReference type="Rhea" id="RHEA:14109"/>
        <dbReference type="ChEBI" id="CHEBI:15378"/>
        <dbReference type="ChEBI" id="CHEBI:17388"/>
        <dbReference type="ChEBI" id="CHEBI:57783"/>
        <dbReference type="ChEBI" id="CHEBI:58349"/>
        <dbReference type="ChEBI" id="CHEBI:60039"/>
        <dbReference type="EC" id="1.5.1.2"/>
    </reaction>
</comment>
<evidence type="ECO:0000313" key="12">
    <source>
        <dbReference type="EMBL" id="MBP0724353.1"/>
    </source>
</evidence>
<evidence type="ECO:0000256" key="4">
    <source>
        <dbReference type="ARBA" id="ARBA00023002"/>
    </source>
</evidence>
<dbReference type="NCBIfam" id="TIGR00112">
    <property type="entry name" value="proC"/>
    <property type="match status" value="1"/>
</dbReference>
<dbReference type="PROSITE" id="PS00521">
    <property type="entry name" value="P5CR"/>
    <property type="match status" value="1"/>
</dbReference>
<dbReference type="Gene3D" id="1.10.3730.10">
    <property type="entry name" value="ProC C-terminal domain-like"/>
    <property type="match status" value="1"/>
</dbReference>
<evidence type="ECO:0000256" key="9">
    <source>
        <dbReference type="RuleBase" id="RU003903"/>
    </source>
</evidence>
<dbReference type="InterPro" id="IPR028939">
    <property type="entry name" value="P5C_Rdtase_cat_N"/>
</dbReference>
<keyword evidence="6 9" id="KW-0028">Amino-acid biosynthesis</keyword>
<comment type="caution">
    <text evidence="12">The sequence shown here is derived from an EMBL/GenBank/DDBJ whole genome shotgun (WGS) entry which is preliminary data.</text>
</comment>
<evidence type="ECO:0000256" key="8">
    <source>
        <dbReference type="PIRSR" id="PIRSR000193-1"/>
    </source>
</evidence>
<dbReference type="Proteomes" id="UP000682134">
    <property type="component" value="Unassembled WGS sequence"/>
</dbReference>
<keyword evidence="2 6" id="KW-0641">Proline biosynthesis</keyword>
<dbReference type="PANTHER" id="PTHR11645">
    <property type="entry name" value="PYRROLINE-5-CARBOXYLATE REDUCTASE"/>
    <property type="match status" value="1"/>
</dbReference>
<feature type="binding site" evidence="8">
    <location>
        <begin position="72"/>
        <end position="75"/>
    </location>
    <ligand>
        <name>NADP(+)</name>
        <dbReference type="ChEBI" id="CHEBI:58349"/>
    </ligand>
</feature>
<dbReference type="FunFam" id="1.10.3730.10:FF:000001">
    <property type="entry name" value="Pyrroline-5-carboxylate reductase"/>
    <property type="match status" value="1"/>
</dbReference>
<gene>
    <name evidence="6 12" type="primary">proC</name>
    <name evidence="12" type="ORF">J5Y03_04030</name>
</gene>
<dbReference type="Gene3D" id="3.40.50.720">
    <property type="entry name" value="NAD(P)-binding Rossmann-like Domain"/>
    <property type="match status" value="1"/>
</dbReference>
<feature type="domain" description="Pyrroline-5-carboxylate reductase dimerisation" evidence="11">
    <location>
        <begin position="165"/>
        <end position="268"/>
    </location>
</feature>
<feature type="domain" description="Pyrroline-5-carboxylate reductase catalytic N-terminal" evidence="10">
    <location>
        <begin position="5"/>
        <end position="101"/>
    </location>
</feature>
<dbReference type="PIRSF" id="PIRSF000193">
    <property type="entry name" value="Pyrrol-5-carb_rd"/>
    <property type="match status" value="1"/>
</dbReference>
<evidence type="ECO:0000259" key="10">
    <source>
        <dbReference type="Pfam" id="PF03807"/>
    </source>
</evidence>
<keyword evidence="13" id="KW-1185">Reference proteome</keyword>
<keyword evidence="6" id="KW-0963">Cytoplasm</keyword>
<dbReference type="InterPro" id="IPR029036">
    <property type="entry name" value="P5CR_dimer"/>
</dbReference>
<dbReference type="GO" id="GO:0004735">
    <property type="term" value="F:pyrroline-5-carboxylate reductase activity"/>
    <property type="evidence" value="ECO:0007669"/>
    <property type="project" value="UniProtKB-UniRule"/>
</dbReference>
<proteinExistence type="inferred from homology"/>
<dbReference type="EMBL" id="JAGIYQ010000002">
    <property type="protein sequence ID" value="MBP0724353.1"/>
    <property type="molecule type" value="Genomic_DNA"/>
</dbReference>
<dbReference type="SUPFAM" id="SSF48179">
    <property type="entry name" value="6-phosphogluconate dehydrogenase C-terminal domain-like"/>
    <property type="match status" value="1"/>
</dbReference>
<dbReference type="InterPro" id="IPR036291">
    <property type="entry name" value="NAD(P)-bd_dom_sf"/>
</dbReference>
<dbReference type="Pfam" id="PF14748">
    <property type="entry name" value="P5CR_dimer"/>
    <property type="match status" value="1"/>
</dbReference>
<dbReference type="PANTHER" id="PTHR11645:SF49">
    <property type="entry name" value="PYRROLINE-5-CARBOXYLATE REDUCTASE 1"/>
    <property type="match status" value="1"/>
</dbReference>
<comment type="subcellular location">
    <subcellularLocation>
        <location evidence="6">Cytoplasm</location>
    </subcellularLocation>
</comment>
<dbReference type="GO" id="GO:0055129">
    <property type="term" value="P:L-proline biosynthetic process"/>
    <property type="evidence" value="ECO:0007669"/>
    <property type="project" value="UniProtKB-UniRule"/>
</dbReference>
<keyword evidence="4 6" id="KW-0560">Oxidoreductase</keyword>
<evidence type="ECO:0000256" key="5">
    <source>
        <dbReference type="ARBA" id="ARBA00058118"/>
    </source>
</evidence>
<dbReference type="SUPFAM" id="SSF51735">
    <property type="entry name" value="NAD(P)-binding Rossmann-fold domains"/>
    <property type="match status" value="1"/>
</dbReference>
<comment type="function">
    <text evidence="5 6">Catalyzes the reduction of 1-pyrroline-5-carboxylate (PCA) to L-proline.</text>
</comment>
<evidence type="ECO:0000256" key="3">
    <source>
        <dbReference type="ARBA" id="ARBA00022857"/>
    </source>
</evidence>
<dbReference type="Pfam" id="PF03807">
    <property type="entry name" value="F420_oxidored"/>
    <property type="match status" value="1"/>
</dbReference>
<comment type="pathway">
    <text evidence="6 9">Amino-acid biosynthesis; L-proline biosynthesis; L-proline from L-glutamate 5-semialdehyde: step 1/1.</text>
</comment>
<evidence type="ECO:0000313" key="13">
    <source>
        <dbReference type="Proteomes" id="UP000682134"/>
    </source>
</evidence>
<name>A0A940SJL2_9BACI</name>
<comment type="catalytic activity">
    <reaction evidence="6">
        <text>L-proline + NAD(+) = (S)-1-pyrroline-5-carboxylate + NADH + 2 H(+)</text>
        <dbReference type="Rhea" id="RHEA:14105"/>
        <dbReference type="ChEBI" id="CHEBI:15378"/>
        <dbReference type="ChEBI" id="CHEBI:17388"/>
        <dbReference type="ChEBI" id="CHEBI:57540"/>
        <dbReference type="ChEBI" id="CHEBI:57945"/>
        <dbReference type="ChEBI" id="CHEBI:60039"/>
        <dbReference type="EC" id="1.5.1.2"/>
    </reaction>
</comment>
<dbReference type="HAMAP" id="MF_01925">
    <property type="entry name" value="P5C_reductase"/>
    <property type="match status" value="1"/>
</dbReference>
<evidence type="ECO:0000256" key="6">
    <source>
        <dbReference type="HAMAP-Rule" id="MF_01925"/>
    </source>
</evidence>
<dbReference type="AlphaFoldDB" id="A0A940SJL2"/>
<evidence type="ECO:0000256" key="7">
    <source>
        <dbReference type="NCBIfam" id="TIGR00112"/>
    </source>
</evidence>
<dbReference type="InterPro" id="IPR053790">
    <property type="entry name" value="P5CR-like_CS"/>
</dbReference>
<dbReference type="RefSeq" id="WP_209402782.1">
    <property type="nucleotide sequence ID" value="NZ_JAGIYQ010000002.1"/>
</dbReference>
<dbReference type="EC" id="1.5.1.2" evidence="6 7"/>
<dbReference type="GO" id="GO:0005737">
    <property type="term" value="C:cytoplasm"/>
    <property type="evidence" value="ECO:0007669"/>
    <property type="project" value="UniProtKB-SubCell"/>
</dbReference>
<keyword evidence="3 6" id="KW-0521">NADP</keyword>